<evidence type="ECO:0008006" key="9">
    <source>
        <dbReference type="Google" id="ProtNLM"/>
    </source>
</evidence>
<dbReference type="InterPro" id="IPR006214">
    <property type="entry name" value="Bax_inhibitor_1-related"/>
</dbReference>
<keyword evidence="8" id="KW-1185">Reference proteome</keyword>
<dbReference type="PANTHER" id="PTHR23291">
    <property type="entry name" value="BAX INHIBITOR-RELATED"/>
    <property type="match status" value="1"/>
</dbReference>
<keyword evidence="3 6" id="KW-0812">Transmembrane</keyword>
<evidence type="ECO:0000256" key="4">
    <source>
        <dbReference type="ARBA" id="ARBA00022989"/>
    </source>
</evidence>
<protein>
    <recommendedName>
        <fullName evidence="9">Bax inhibitor-1/YccA family protein</fullName>
    </recommendedName>
</protein>
<evidence type="ECO:0000313" key="8">
    <source>
        <dbReference type="Proteomes" id="UP001262410"/>
    </source>
</evidence>
<feature type="transmembrane region" description="Helical" evidence="6">
    <location>
        <begin position="36"/>
        <end position="56"/>
    </location>
</feature>
<comment type="similarity">
    <text evidence="2 6">Belongs to the BI1 family.</text>
</comment>
<feature type="transmembrane region" description="Helical" evidence="6">
    <location>
        <begin position="158"/>
        <end position="179"/>
    </location>
</feature>
<organism evidence="7 8">
    <name type="scientific">Inquilinus ginsengisoli</name>
    <dbReference type="NCBI Taxonomy" id="363840"/>
    <lineage>
        <taxon>Bacteria</taxon>
        <taxon>Pseudomonadati</taxon>
        <taxon>Pseudomonadota</taxon>
        <taxon>Alphaproteobacteria</taxon>
        <taxon>Rhodospirillales</taxon>
        <taxon>Rhodospirillaceae</taxon>
        <taxon>Inquilinus</taxon>
    </lineage>
</organism>
<evidence type="ECO:0000256" key="6">
    <source>
        <dbReference type="RuleBase" id="RU004379"/>
    </source>
</evidence>
<dbReference type="PANTHER" id="PTHR23291:SF50">
    <property type="entry name" value="PROTEIN LIFEGUARD 4"/>
    <property type="match status" value="1"/>
</dbReference>
<comment type="caution">
    <text evidence="7">The sequence shown here is derived from an EMBL/GenBank/DDBJ whole genome shotgun (WGS) entry which is preliminary data.</text>
</comment>
<gene>
    <name evidence="7" type="ORF">E9232_004493</name>
</gene>
<dbReference type="CDD" id="cd10432">
    <property type="entry name" value="BI-1-like_bacterial"/>
    <property type="match status" value="1"/>
</dbReference>
<feature type="transmembrane region" description="Helical" evidence="6">
    <location>
        <begin position="224"/>
        <end position="247"/>
    </location>
</feature>
<reference evidence="7 8" key="1">
    <citation type="submission" date="2023-07" db="EMBL/GenBank/DDBJ databases">
        <title>Sorghum-associated microbial communities from plants grown in Nebraska, USA.</title>
        <authorList>
            <person name="Schachtman D."/>
        </authorList>
    </citation>
    <scope>NUCLEOTIDE SEQUENCE [LARGE SCALE GENOMIC DNA]</scope>
    <source>
        <strain evidence="7 8">584</strain>
    </source>
</reference>
<accession>A0ABU1JTL3</accession>
<sequence length="251" mass="27094">MAFDPQGRYATGPGANAHAIERAAFDEGLRQYMLRIYWYMAGGLLISGITAALVMFTPLGGTFLAVNAFGRVGLTGLGWVALLAPIGLIFWMSMGIRSMSASTLQTLYWAFVALQGIGLAPVLMAYTGESVVRVFFITAASFAGLSLYGYTTKRSLSAFGSFLVMGLFGIIIASLVNIFLASSGLAFVISVLGVLIFAGLIAYDTQRLKEQYAEGQGHEVETKTAVWGALTLYLNFLNLFMFLLRLLGNRN</sequence>
<proteinExistence type="inferred from homology"/>
<name>A0ABU1JTL3_9PROT</name>
<keyword evidence="4 6" id="KW-1133">Transmembrane helix</keyword>
<evidence type="ECO:0000256" key="3">
    <source>
        <dbReference type="ARBA" id="ARBA00022692"/>
    </source>
</evidence>
<dbReference type="Proteomes" id="UP001262410">
    <property type="component" value="Unassembled WGS sequence"/>
</dbReference>
<evidence type="ECO:0000256" key="1">
    <source>
        <dbReference type="ARBA" id="ARBA00004141"/>
    </source>
</evidence>
<feature type="transmembrane region" description="Helical" evidence="6">
    <location>
        <begin position="185"/>
        <end position="203"/>
    </location>
</feature>
<evidence type="ECO:0000313" key="7">
    <source>
        <dbReference type="EMBL" id="MDR6291955.1"/>
    </source>
</evidence>
<evidence type="ECO:0000256" key="2">
    <source>
        <dbReference type="ARBA" id="ARBA00010350"/>
    </source>
</evidence>
<evidence type="ECO:0000256" key="5">
    <source>
        <dbReference type="ARBA" id="ARBA00023136"/>
    </source>
</evidence>
<feature type="transmembrane region" description="Helical" evidence="6">
    <location>
        <begin position="106"/>
        <end position="126"/>
    </location>
</feature>
<feature type="transmembrane region" description="Helical" evidence="6">
    <location>
        <begin position="76"/>
        <end position="94"/>
    </location>
</feature>
<dbReference type="EMBL" id="JAVDPW010000008">
    <property type="protein sequence ID" value="MDR6291955.1"/>
    <property type="molecule type" value="Genomic_DNA"/>
</dbReference>
<keyword evidence="5 6" id="KW-0472">Membrane</keyword>
<comment type="subcellular location">
    <subcellularLocation>
        <location evidence="1">Membrane</location>
        <topology evidence="1">Multi-pass membrane protein</topology>
    </subcellularLocation>
</comment>
<feature type="transmembrane region" description="Helical" evidence="6">
    <location>
        <begin position="132"/>
        <end position="151"/>
    </location>
</feature>
<dbReference type="Pfam" id="PF01027">
    <property type="entry name" value="Bax1-I"/>
    <property type="match status" value="1"/>
</dbReference>
<dbReference type="RefSeq" id="WP_309797619.1">
    <property type="nucleotide sequence ID" value="NZ_JAVDPW010000008.1"/>
</dbReference>